<dbReference type="RefSeq" id="XP_018010629.1">
    <property type="nucleotide sequence ID" value="XM_018155140.2"/>
</dbReference>
<gene>
    <name evidence="4" type="primary">LOC108668017</name>
</gene>
<dbReference type="PANTHER" id="PTHR21780">
    <property type="entry name" value="TRANSMEMBRANE PROTEIN 209"/>
    <property type="match status" value="1"/>
</dbReference>
<evidence type="ECO:0000256" key="1">
    <source>
        <dbReference type="SAM" id="MobiDB-lite"/>
    </source>
</evidence>
<feature type="transmembrane region" description="Helical" evidence="2">
    <location>
        <begin position="40"/>
        <end position="60"/>
    </location>
</feature>
<accession>A0A8B7NAL6</accession>
<reference evidence="4" key="1">
    <citation type="submission" date="2025-08" db="UniProtKB">
        <authorList>
            <consortium name="RefSeq"/>
        </authorList>
    </citation>
    <scope>IDENTIFICATION</scope>
    <source>
        <tissue evidence="4">Whole organism</tissue>
    </source>
</reference>
<evidence type="ECO:0000313" key="3">
    <source>
        <dbReference type="Proteomes" id="UP000694843"/>
    </source>
</evidence>
<proteinExistence type="predicted"/>
<sequence length="617" mass="66299">MDRSLTTISGGVSYDGSYGQDSIVWQALAHKSASKLSSSALFWGAVDFVIIAVLMTALEIESIAKVSFYWWCCAAGCGVCMLSLLHHVWRYGNSWFLLPVPLVHEKQKQLLALQDHECKVVSAAPEEATSPARTSPPFSEVLQQMMRTPSRAELSTTMMDTSALSWGSVSGSPSSLTSPSHSWLSFPSPYAMGETAVSNTSWLSSPDCSPGGMGMTACSNTSWLSSPGGSFNGAPYATSPSSPGLQNSLHVGASPAQHTSAGSPFNLASTPVAKPPGLRGTPITSRKELDSYIANYQQHIAQITSVLERSSNGGHGNGGLWCSPMGSASYQQLGDASLTLPKNAYQKATPDPLPTSGDKTSNKAKDLTSIASSTTSKVWLARNVTPRQLFQYEENLRIFLCGSVVQPLVKLIDRANTILTDIAPDMQIGVVGVEKLRKACMSSTQLSSVRHISALVPLLERAPAHQHYLVTRLRQFASGGALSSYSWDRGGPGWTEQCPADAILIVQLLAFYLDSQLPVDPRESEGRVFSSRHLLNPEDKPPEPLTYPVLQITKLSPPHIEVLLPDEGKCDVGAGHKNALHCLLLFLHHLVHTQHCCLAGVNLALTGINLAWVVSND</sequence>
<feature type="region of interest" description="Disordered" evidence="1">
    <location>
        <begin position="345"/>
        <end position="367"/>
    </location>
</feature>
<feature type="transmembrane region" description="Helical" evidence="2">
    <location>
        <begin position="67"/>
        <end position="89"/>
    </location>
</feature>
<dbReference type="PANTHER" id="PTHR21780:SF0">
    <property type="entry name" value="TRANSMEMBRANE PROTEIN 209"/>
    <property type="match status" value="1"/>
</dbReference>
<keyword evidence="2" id="KW-1133">Transmembrane helix</keyword>
<feature type="compositionally biased region" description="Polar residues" evidence="1">
    <location>
        <begin position="256"/>
        <end position="269"/>
    </location>
</feature>
<dbReference type="GeneID" id="108668017"/>
<dbReference type="InterPro" id="IPR019176">
    <property type="entry name" value="Cytochrome_B561-rel"/>
</dbReference>
<evidence type="ECO:0000256" key="2">
    <source>
        <dbReference type="SAM" id="Phobius"/>
    </source>
</evidence>
<keyword evidence="2" id="KW-0472">Membrane</keyword>
<dbReference type="OrthoDB" id="509821at2759"/>
<dbReference type="GO" id="GO:0016020">
    <property type="term" value="C:membrane"/>
    <property type="evidence" value="ECO:0007669"/>
    <property type="project" value="TreeGrafter"/>
</dbReference>
<dbReference type="KEGG" id="hazt:108668017"/>
<evidence type="ECO:0000313" key="4">
    <source>
        <dbReference type="RefSeq" id="XP_018010629.1"/>
    </source>
</evidence>
<feature type="region of interest" description="Disordered" evidence="1">
    <location>
        <begin position="234"/>
        <end position="284"/>
    </location>
</feature>
<dbReference type="Pfam" id="PF09786">
    <property type="entry name" value="CytochromB561_N"/>
    <property type="match status" value="1"/>
</dbReference>
<name>A0A8B7NAL6_HYAAZ</name>
<feature type="compositionally biased region" description="Polar residues" evidence="1">
    <location>
        <begin position="238"/>
        <end position="249"/>
    </location>
</feature>
<organism evidence="3 4">
    <name type="scientific">Hyalella azteca</name>
    <name type="common">Amphipod</name>
    <dbReference type="NCBI Taxonomy" id="294128"/>
    <lineage>
        <taxon>Eukaryota</taxon>
        <taxon>Metazoa</taxon>
        <taxon>Ecdysozoa</taxon>
        <taxon>Arthropoda</taxon>
        <taxon>Crustacea</taxon>
        <taxon>Multicrustacea</taxon>
        <taxon>Malacostraca</taxon>
        <taxon>Eumalacostraca</taxon>
        <taxon>Peracarida</taxon>
        <taxon>Amphipoda</taxon>
        <taxon>Senticaudata</taxon>
        <taxon>Talitrida</taxon>
        <taxon>Talitroidea</taxon>
        <taxon>Hyalellidae</taxon>
        <taxon>Hyalella</taxon>
    </lineage>
</organism>
<keyword evidence="3" id="KW-1185">Reference proteome</keyword>
<keyword evidence="2 4" id="KW-0812">Transmembrane</keyword>
<dbReference type="Proteomes" id="UP000694843">
    <property type="component" value="Unplaced"/>
</dbReference>
<dbReference type="AlphaFoldDB" id="A0A8B7NAL6"/>
<protein>
    <submittedName>
        <fullName evidence="4">Transmembrane protein 209</fullName>
    </submittedName>
</protein>